<feature type="compositionally biased region" description="Polar residues" evidence="1">
    <location>
        <begin position="551"/>
        <end position="566"/>
    </location>
</feature>
<sequence length="705" mass="76144">MATNAPYFQLRGQYANSTNGQFAPVDDEYDLSASISAHNASLYVDVPSSHNQNTTLEENHNLVELLEAATTAAGEATHAMNVSSDGVGKSTQNKGKRKRTSSPLVDEASADTTTETGQGSLTSSNKRTRRAVPTDPQLQGEDSVMHQASLGSDSAAQSSSESLLVDARAAGVHSAVALFRKPSKETTRKYTRPPMSKLFMSLQILPENFLHLQARAKTYMLDPTHPERQSCVGSRGKGDTDMVKLRLFNCVRDFLDDGIGEQFFGEHVERPGGKDAIEAARALGQEKAPSGGKLVWPRDGNKIISLVTPLLRRMVTNERQRMYAIETRKGGAKKKEGSAEATQVLDSDVSCIGDQDHQLHQLQTAFDSATSYPITQNSAQEQHSHSASPLPSFSIMNSINPHQASTPIVSMSLDVEDHELKDLSSRSLPTQNTYALHSIRIQLAKNNIKLKPRAKVRGPFKADYTLADLKSQIKPLVQDALAIYADLKPSMGTAATEETVLLMKGMGPEALRGLAVAATEIQSHANETLAMANDDDIEERNNTGFRRLAANSETVSGPSRRYSSGGITLPPNNLPPVSQESPVNTRTPQGCVGLIMKASDAASTRAIAPNSLRTSTASDDYPSIQRSSDQPCVSPKLSTSPVPRAMARPSVILGPKGEHVPLAIRAMTTVGLIDVNNEDQWKSAMIDVGYSVWATGMMHVVVDLL</sequence>
<evidence type="ECO:0000313" key="2">
    <source>
        <dbReference type="EMBL" id="KAF2271019.1"/>
    </source>
</evidence>
<name>A0A9P4ND33_9PLEO</name>
<dbReference type="AlphaFoldDB" id="A0A9P4ND33"/>
<feature type="compositionally biased region" description="Polar residues" evidence="1">
    <location>
        <begin position="611"/>
        <end position="641"/>
    </location>
</feature>
<feature type="compositionally biased region" description="Polar residues" evidence="1">
    <location>
        <begin position="575"/>
        <end position="585"/>
    </location>
</feature>
<feature type="region of interest" description="Disordered" evidence="1">
    <location>
        <begin position="606"/>
        <end position="642"/>
    </location>
</feature>
<dbReference type="Proteomes" id="UP000800093">
    <property type="component" value="Unassembled WGS sequence"/>
</dbReference>
<dbReference type="OrthoDB" id="5373017at2759"/>
<feature type="region of interest" description="Disordered" evidence="1">
    <location>
        <begin position="78"/>
        <end position="141"/>
    </location>
</feature>
<protein>
    <submittedName>
        <fullName evidence="2">Uncharacterized protein</fullName>
    </submittedName>
</protein>
<dbReference type="EMBL" id="ML986578">
    <property type="protein sequence ID" value="KAF2271019.1"/>
    <property type="molecule type" value="Genomic_DNA"/>
</dbReference>
<evidence type="ECO:0000256" key="1">
    <source>
        <dbReference type="SAM" id="MobiDB-lite"/>
    </source>
</evidence>
<comment type="caution">
    <text evidence="2">The sequence shown here is derived from an EMBL/GenBank/DDBJ whole genome shotgun (WGS) entry which is preliminary data.</text>
</comment>
<organism evidence="2 3">
    <name type="scientific">Lojkania enalia</name>
    <dbReference type="NCBI Taxonomy" id="147567"/>
    <lineage>
        <taxon>Eukaryota</taxon>
        <taxon>Fungi</taxon>
        <taxon>Dikarya</taxon>
        <taxon>Ascomycota</taxon>
        <taxon>Pezizomycotina</taxon>
        <taxon>Dothideomycetes</taxon>
        <taxon>Pleosporomycetidae</taxon>
        <taxon>Pleosporales</taxon>
        <taxon>Pleosporales incertae sedis</taxon>
        <taxon>Lojkania</taxon>
    </lineage>
</organism>
<gene>
    <name evidence="2" type="ORF">CC78DRAFT_527967</name>
</gene>
<feature type="region of interest" description="Disordered" evidence="1">
    <location>
        <begin position="548"/>
        <end position="585"/>
    </location>
</feature>
<evidence type="ECO:0000313" key="3">
    <source>
        <dbReference type="Proteomes" id="UP000800093"/>
    </source>
</evidence>
<keyword evidence="3" id="KW-1185">Reference proteome</keyword>
<feature type="compositionally biased region" description="Polar residues" evidence="1">
    <location>
        <begin position="80"/>
        <end position="93"/>
    </location>
</feature>
<accession>A0A9P4ND33</accession>
<reference evidence="3" key="1">
    <citation type="journal article" date="2020" name="Stud. Mycol.">
        <title>101 Dothideomycetes genomes: A test case for predicting lifestyles and emergence of pathogens.</title>
        <authorList>
            <person name="Haridas S."/>
            <person name="Albert R."/>
            <person name="Binder M."/>
            <person name="Bloem J."/>
            <person name="LaButti K."/>
            <person name="Salamov A."/>
            <person name="Andreopoulos B."/>
            <person name="Baker S."/>
            <person name="Barry K."/>
            <person name="Bills G."/>
            <person name="Bluhm B."/>
            <person name="Cannon C."/>
            <person name="Castanera R."/>
            <person name="Culley D."/>
            <person name="Daum C."/>
            <person name="Ezra D."/>
            <person name="Gonzalez J."/>
            <person name="Henrissat B."/>
            <person name="Kuo A."/>
            <person name="Liang C."/>
            <person name="Lipzen A."/>
            <person name="Lutzoni F."/>
            <person name="Magnuson J."/>
            <person name="Mondo S."/>
            <person name="Nolan M."/>
            <person name="Ohm R."/>
            <person name="Pangilinan J."/>
            <person name="Park H.-J."/>
            <person name="Ramirez L."/>
            <person name="Alfaro M."/>
            <person name="Sun H."/>
            <person name="Tritt A."/>
            <person name="Yoshinaga Y."/>
            <person name="Zwiers L.-H."/>
            <person name="Turgeon B."/>
            <person name="Goodwin S."/>
            <person name="Spatafora J."/>
            <person name="Crous P."/>
            <person name="Grigoriev I."/>
        </authorList>
    </citation>
    <scope>NUCLEOTIDE SEQUENCE [LARGE SCALE GENOMIC DNA]</scope>
    <source>
        <strain evidence="3">CBS 304.66</strain>
    </source>
</reference>
<feature type="compositionally biased region" description="Polar residues" evidence="1">
    <location>
        <begin position="110"/>
        <end position="125"/>
    </location>
</feature>
<proteinExistence type="predicted"/>